<dbReference type="RefSeq" id="WP_252953468.1">
    <property type="nucleotide sequence ID" value="NZ_JAFIRR010000070.1"/>
</dbReference>
<evidence type="ECO:0000256" key="6">
    <source>
        <dbReference type="SAM" id="Coils"/>
    </source>
</evidence>
<dbReference type="InterPro" id="IPR011789">
    <property type="entry name" value="CueR"/>
</dbReference>
<organism evidence="9 10">
    <name type="scientific">Siccirubricoccus soli</name>
    <dbReference type="NCBI Taxonomy" id="2899147"/>
    <lineage>
        <taxon>Bacteria</taxon>
        <taxon>Pseudomonadati</taxon>
        <taxon>Pseudomonadota</taxon>
        <taxon>Alphaproteobacteria</taxon>
        <taxon>Acetobacterales</taxon>
        <taxon>Roseomonadaceae</taxon>
        <taxon>Siccirubricoccus</taxon>
    </lineage>
</organism>
<evidence type="ECO:0000256" key="7">
    <source>
        <dbReference type="SAM" id="MobiDB-lite"/>
    </source>
</evidence>
<comment type="subcellular location">
    <subcellularLocation>
        <location evidence="1">Cytoplasm</location>
    </subcellularLocation>
</comment>
<feature type="region of interest" description="Disordered" evidence="7">
    <location>
        <begin position="126"/>
        <end position="149"/>
    </location>
</feature>
<evidence type="ECO:0000256" key="4">
    <source>
        <dbReference type="ARBA" id="ARBA00023125"/>
    </source>
</evidence>
<dbReference type="InterPro" id="IPR047057">
    <property type="entry name" value="MerR_fam"/>
</dbReference>
<comment type="caution">
    <text evidence="9">The sequence shown here is derived from an EMBL/GenBank/DDBJ whole genome shotgun (WGS) entry which is preliminary data.</text>
</comment>
<protein>
    <submittedName>
        <fullName evidence="9">Cu(I)-responsive transcriptional regulator</fullName>
    </submittedName>
</protein>
<keyword evidence="2" id="KW-0963">Cytoplasm</keyword>
<dbReference type="NCBIfam" id="TIGR02044">
    <property type="entry name" value="CueR"/>
    <property type="match status" value="1"/>
</dbReference>
<evidence type="ECO:0000256" key="2">
    <source>
        <dbReference type="ARBA" id="ARBA00022490"/>
    </source>
</evidence>
<feature type="compositionally biased region" description="Low complexity" evidence="7">
    <location>
        <begin position="129"/>
        <end position="149"/>
    </location>
</feature>
<feature type="domain" description="HTH merR-type" evidence="8">
    <location>
        <begin position="1"/>
        <end position="69"/>
    </location>
</feature>
<dbReference type="InterPro" id="IPR015358">
    <property type="entry name" value="Tscrpt_reg_MerR_DNA-bd"/>
</dbReference>
<evidence type="ECO:0000259" key="8">
    <source>
        <dbReference type="PROSITE" id="PS50937"/>
    </source>
</evidence>
<dbReference type="Proteomes" id="UP001523392">
    <property type="component" value="Unassembled WGS sequence"/>
</dbReference>
<evidence type="ECO:0000256" key="3">
    <source>
        <dbReference type="ARBA" id="ARBA00023015"/>
    </source>
</evidence>
<proteinExistence type="predicted"/>
<dbReference type="SUPFAM" id="SSF46955">
    <property type="entry name" value="Putative DNA-binding domain"/>
    <property type="match status" value="1"/>
</dbReference>
<name>A0ABT1D4P2_9PROT</name>
<dbReference type="Gene3D" id="1.10.1660.10">
    <property type="match status" value="1"/>
</dbReference>
<dbReference type="PROSITE" id="PS50937">
    <property type="entry name" value="HTH_MERR_2"/>
    <property type="match status" value="1"/>
</dbReference>
<keyword evidence="6" id="KW-0175">Coiled coil</keyword>
<dbReference type="PROSITE" id="PS00552">
    <property type="entry name" value="HTH_MERR_1"/>
    <property type="match status" value="1"/>
</dbReference>
<evidence type="ECO:0000313" key="10">
    <source>
        <dbReference type="Proteomes" id="UP001523392"/>
    </source>
</evidence>
<reference evidence="9 10" key="1">
    <citation type="submission" date="2021-12" db="EMBL/GenBank/DDBJ databases">
        <title>Siccirubricoccus leaddurans sp. nov., a high concentration Zn2+ tolerance bacterium.</title>
        <authorList>
            <person name="Cao Y."/>
        </authorList>
    </citation>
    <scope>NUCLEOTIDE SEQUENCE [LARGE SCALE GENOMIC DNA]</scope>
    <source>
        <strain evidence="9 10">KC 17139</strain>
    </source>
</reference>
<dbReference type="InterPro" id="IPR009061">
    <property type="entry name" value="DNA-bd_dom_put_sf"/>
</dbReference>
<sequence>MNIGQAAAASGISAKMLRYYEEIGLMPRASRSPSGYRLYTEADVQTLSFIRRARDLGLSIERIRLLIGLWHDRDRPSAEVKRIALEHVAELEDRIAELTAMRDRLRALAGHCHGDAQPDCPILEELEAGRPVPAGPRGRAKRAAPAPVS</sequence>
<dbReference type="SMART" id="SM00422">
    <property type="entry name" value="HTH_MERR"/>
    <property type="match status" value="1"/>
</dbReference>
<evidence type="ECO:0000256" key="1">
    <source>
        <dbReference type="ARBA" id="ARBA00004496"/>
    </source>
</evidence>
<evidence type="ECO:0000256" key="5">
    <source>
        <dbReference type="ARBA" id="ARBA00023163"/>
    </source>
</evidence>
<accession>A0ABT1D4P2</accession>
<feature type="coiled-coil region" evidence="6">
    <location>
        <begin position="81"/>
        <end position="108"/>
    </location>
</feature>
<dbReference type="EMBL" id="JAFIRR010000070">
    <property type="protein sequence ID" value="MCO6416839.1"/>
    <property type="molecule type" value="Genomic_DNA"/>
</dbReference>
<gene>
    <name evidence="9" type="primary">cueR</name>
    <name evidence="9" type="ORF">JYK14_11805</name>
</gene>
<keyword evidence="3" id="KW-0805">Transcription regulation</keyword>
<dbReference type="PANTHER" id="PTHR30204:SF94">
    <property type="entry name" value="HEAVY METAL-DEPENDENT TRANSCRIPTIONAL REGULATOR HI_0293-RELATED"/>
    <property type="match status" value="1"/>
</dbReference>
<dbReference type="InterPro" id="IPR000551">
    <property type="entry name" value="MerR-type_HTH_dom"/>
</dbReference>
<keyword evidence="4" id="KW-0238">DNA-binding</keyword>
<evidence type="ECO:0000313" key="9">
    <source>
        <dbReference type="EMBL" id="MCO6416839.1"/>
    </source>
</evidence>
<keyword evidence="5" id="KW-0804">Transcription</keyword>
<dbReference type="PRINTS" id="PR00040">
    <property type="entry name" value="HTHMERR"/>
</dbReference>
<keyword evidence="10" id="KW-1185">Reference proteome</keyword>
<dbReference type="CDD" id="cd01108">
    <property type="entry name" value="HTH_CueR"/>
    <property type="match status" value="1"/>
</dbReference>
<dbReference type="Pfam" id="PF00376">
    <property type="entry name" value="MerR"/>
    <property type="match status" value="1"/>
</dbReference>
<dbReference type="PANTHER" id="PTHR30204">
    <property type="entry name" value="REDOX-CYCLING DRUG-SENSING TRANSCRIPTIONAL ACTIVATOR SOXR"/>
    <property type="match status" value="1"/>
</dbReference>
<dbReference type="Pfam" id="PF09278">
    <property type="entry name" value="MerR-DNA-bind"/>
    <property type="match status" value="1"/>
</dbReference>